<dbReference type="PANTHER" id="PTHR43639:SF1">
    <property type="entry name" value="SHORT-CHAIN DEHYDROGENASE_REDUCTASE FAMILY PROTEIN"/>
    <property type="match status" value="1"/>
</dbReference>
<accession>A0A5B9NJQ2</accession>
<dbReference type="PANTHER" id="PTHR43639">
    <property type="entry name" value="OXIDOREDUCTASE, SHORT-CHAIN DEHYDROGENASE/REDUCTASE FAMILY (AFU_ORTHOLOGUE AFUA_5G02870)"/>
    <property type="match status" value="1"/>
</dbReference>
<gene>
    <name evidence="3" type="ORF">TROPICALSUN_59</name>
</gene>
<dbReference type="PRINTS" id="PR00081">
    <property type="entry name" value="GDHRDH"/>
</dbReference>
<organism evidence="3 4">
    <name type="scientific">Erwinia phage vB_EamM_TropicalSun</name>
    <dbReference type="NCBI Taxonomy" id="2591372"/>
    <lineage>
        <taxon>Viruses</taxon>
        <taxon>Duplodnaviria</taxon>
        <taxon>Heunggongvirae</taxon>
        <taxon>Uroviricota</taxon>
        <taxon>Caudoviricetes</taxon>
        <taxon>Lindbergviridae</taxon>
        <taxon>Myosmarvirus</taxon>
        <taxon>Myosmarvirus myosmar</taxon>
    </lineage>
</organism>
<name>A0A5B9NJQ2_9CAUD</name>
<evidence type="ECO:0000313" key="4">
    <source>
        <dbReference type="Proteomes" id="UP000322055"/>
    </source>
</evidence>
<dbReference type="GO" id="GO:0016491">
    <property type="term" value="F:oxidoreductase activity"/>
    <property type="evidence" value="ECO:0007669"/>
    <property type="project" value="UniProtKB-KW"/>
</dbReference>
<dbReference type="Pfam" id="PF00106">
    <property type="entry name" value="adh_short"/>
    <property type="match status" value="1"/>
</dbReference>
<dbReference type="CDD" id="cd05233">
    <property type="entry name" value="SDR_c"/>
    <property type="match status" value="1"/>
</dbReference>
<comment type="similarity">
    <text evidence="1">Belongs to the short-chain dehydrogenases/reductases (SDR) family.</text>
</comment>
<keyword evidence="2" id="KW-0560">Oxidoreductase</keyword>
<protein>
    <submittedName>
        <fullName evidence="3">Putative SDR family oxidoreductase</fullName>
    </submittedName>
</protein>
<evidence type="ECO:0000256" key="1">
    <source>
        <dbReference type="ARBA" id="ARBA00006484"/>
    </source>
</evidence>
<dbReference type="InterPro" id="IPR036291">
    <property type="entry name" value="NAD(P)-bd_dom_sf"/>
</dbReference>
<dbReference type="SUPFAM" id="SSF51735">
    <property type="entry name" value="NAD(P)-binding Rossmann-fold domains"/>
    <property type="match status" value="1"/>
</dbReference>
<dbReference type="PROSITE" id="PS00061">
    <property type="entry name" value="ADH_SHORT"/>
    <property type="match status" value="1"/>
</dbReference>
<evidence type="ECO:0000313" key="3">
    <source>
        <dbReference type="EMBL" id="QEG13849.1"/>
    </source>
</evidence>
<dbReference type="PRINTS" id="PR00080">
    <property type="entry name" value="SDRFAMILY"/>
</dbReference>
<dbReference type="EMBL" id="MN013090">
    <property type="protein sequence ID" value="QEG13849.1"/>
    <property type="molecule type" value="Genomic_DNA"/>
</dbReference>
<dbReference type="InterPro" id="IPR002347">
    <property type="entry name" value="SDR_fam"/>
</dbReference>
<dbReference type="InterPro" id="IPR020904">
    <property type="entry name" value="Sc_DH/Rdtase_CS"/>
</dbReference>
<evidence type="ECO:0000256" key="2">
    <source>
        <dbReference type="ARBA" id="ARBA00023002"/>
    </source>
</evidence>
<dbReference type="Proteomes" id="UP000322055">
    <property type="component" value="Segment"/>
</dbReference>
<proteinExistence type="inferred from homology"/>
<reference evidence="3 4" key="1">
    <citation type="submission" date="2019-06" db="EMBL/GenBank/DDBJ databases">
        <authorList>
            <person name="Handoko Y.A."/>
            <person name="Wardani A.K."/>
            <person name="Sutrisno A."/>
            <person name="Widjanarko S.B."/>
            <person name="Sharma R."/>
            <person name="Grose J.H."/>
        </authorList>
    </citation>
    <scope>NUCLEOTIDE SEQUENCE [LARGE SCALE GENOMIC DNA]</scope>
</reference>
<dbReference type="Gene3D" id="3.40.50.720">
    <property type="entry name" value="NAD(P)-binding Rossmann-like Domain"/>
    <property type="match status" value="1"/>
</dbReference>
<sequence length="224" mass="24460">MRIIVTGSASGLGKAIADTLKAKGYDVIDFDIANGQDVTNPAATPVGFNQCIHGIINCAGINNNEWFENINRLDLRHVMDVNAFSMVYMTQAYLPNLISSKGFVLNIVSNAAHIPMTSSLAYNASKAAALMITKQMAHELTPKFGITVFSISPNKLRGTGMSKQIEDNVCKTRGWTPEFAAEYQKKALMHGLETEPQAIADYIVHLLDTGNWKFMSGTDIPFGK</sequence>